<accession>A0ABV5QXU4</accession>
<dbReference type="RefSeq" id="WP_345483630.1">
    <property type="nucleotide sequence ID" value="NZ_BAAAWU010000001.1"/>
</dbReference>
<evidence type="ECO:0000313" key="1">
    <source>
        <dbReference type="EMBL" id="MFB9558347.1"/>
    </source>
</evidence>
<evidence type="ECO:0000313" key="2">
    <source>
        <dbReference type="Proteomes" id="UP001589716"/>
    </source>
</evidence>
<sequence length="110" mass="11773">MAPTTDNPQSWTVTVDGWQVACGPLTSQAAPPTCAVAMLETGESARDLGGFVLPESGGLVQTAGPARPYLLPIFVELQGCGCPSSTVRSYGMDLLRWCRFLERWGLVWIG</sequence>
<name>A0ABV5QXU4_9ACTN</name>
<comment type="caution">
    <text evidence="1">The sequence shown here is derived from an EMBL/GenBank/DDBJ whole genome shotgun (WGS) entry which is preliminary data.</text>
</comment>
<protein>
    <submittedName>
        <fullName evidence="1">Uncharacterized protein</fullName>
    </submittedName>
</protein>
<dbReference type="EMBL" id="JBHMCT010000020">
    <property type="protein sequence ID" value="MFB9558347.1"/>
    <property type="molecule type" value="Genomic_DNA"/>
</dbReference>
<proteinExistence type="predicted"/>
<dbReference type="Proteomes" id="UP001589716">
    <property type="component" value="Unassembled WGS sequence"/>
</dbReference>
<reference evidence="1 2" key="1">
    <citation type="submission" date="2024-09" db="EMBL/GenBank/DDBJ databases">
        <authorList>
            <person name="Sun Q."/>
            <person name="Mori K."/>
        </authorList>
    </citation>
    <scope>NUCLEOTIDE SEQUENCE [LARGE SCALE GENOMIC DNA]</scope>
    <source>
        <strain evidence="1 2">JCM 4414</strain>
    </source>
</reference>
<gene>
    <name evidence="1" type="ORF">ACFFTP_29695</name>
</gene>
<keyword evidence="2" id="KW-1185">Reference proteome</keyword>
<organism evidence="1 2">
    <name type="scientific">Streptomyces roseoviridis</name>
    <dbReference type="NCBI Taxonomy" id="67361"/>
    <lineage>
        <taxon>Bacteria</taxon>
        <taxon>Bacillati</taxon>
        <taxon>Actinomycetota</taxon>
        <taxon>Actinomycetes</taxon>
        <taxon>Kitasatosporales</taxon>
        <taxon>Streptomycetaceae</taxon>
        <taxon>Streptomyces</taxon>
    </lineage>
</organism>